<evidence type="ECO:0000313" key="3">
    <source>
        <dbReference type="Proteomes" id="UP000631114"/>
    </source>
</evidence>
<proteinExistence type="predicted"/>
<reference evidence="2 3" key="1">
    <citation type="submission" date="2020-10" db="EMBL/GenBank/DDBJ databases">
        <title>The Coptis chinensis genome and diversification of protoberbering-type alkaloids.</title>
        <authorList>
            <person name="Wang B."/>
            <person name="Shu S."/>
            <person name="Song C."/>
            <person name="Liu Y."/>
        </authorList>
    </citation>
    <scope>NUCLEOTIDE SEQUENCE [LARGE SCALE GENOMIC DNA]</scope>
    <source>
        <strain evidence="2">HL-2020</strain>
        <tissue evidence="2">Leaf</tissue>
    </source>
</reference>
<sequence>MPPRPVVSESFPCGQWSHTLTRAYSGAIATAKAVFDTNDKTWHASYAHSQHWWWFLDWNGFWIGMVFGLGDSNWIGSHSSDNGYDFKLDNFPGGVETFETVLKFCYGLPVDLTPTNIATLRCTTEFLQMTEESEESNLIAKTEAFLTFIVLSSIKN</sequence>
<dbReference type="AlphaFoldDB" id="A0A835I9A7"/>
<dbReference type="OrthoDB" id="1746010at2759"/>
<dbReference type="PANTHER" id="PTHR32370">
    <property type="entry name" value="OS12G0117600 PROTEIN"/>
    <property type="match status" value="1"/>
</dbReference>
<protein>
    <submittedName>
        <fullName evidence="2">Uncharacterized protein</fullName>
    </submittedName>
</protein>
<comment type="caution">
    <text evidence="2">The sequence shown here is derived from an EMBL/GenBank/DDBJ whole genome shotgun (WGS) entry which is preliminary data.</text>
</comment>
<evidence type="ECO:0000256" key="1">
    <source>
        <dbReference type="ARBA" id="ARBA00004906"/>
    </source>
</evidence>
<accession>A0A835I9A7</accession>
<dbReference type="SUPFAM" id="SSF54695">
    <property type="entry name" value="POZ domain"/>
    <property type="match status" value="1"/>
</dbReference>
<dbReference type="InterPro" id="IPR011333">
    <property type="entry name" value="SKP1/BTB/POZ_sf"/>
</dbReference>
<keyword evidence="3" id="KW-1185">Reference proteome</keyword>
<comment type="pathway">
    <text evidence="1">Protein modification; protein ubiquitination.</text>
</comment>
<organism evidence="2 3">
    <name type="scientific">Coptis chinensis</name>
    <dbReference type="NCBI Taxonomy" id="261450"/>
    <lineage>
        <taxon>Eukaryota</taxon>
        <taxon>Viridiplantae</taxon>
        <taxon>Streptophyta</taxon>
        <taxon>Embryophyta</taxon>
        <taxon>Tracheophyta</taxon>
        <taxon>Spermatophyta</taxon>
        <taxon>Magnoliopsida</taxon>
        <taxon>Ranunculales</taxon>
        <taxon>Ranunculaceae</taxon>
        <taxon>Coptidoideae</taxon>
        <taxon>Coptis</taxon>
    </lineage>
</organism>
<evidence type="ECO:0000313" key="2">
    <source>
        <dbReference type="EMBL" id="KAF9612974.1"/>
    </source>
</evidence>
<dbReference type="InterPro" id="IPR043454">
    <property type="entry name" value="NPH3/RPT2-like"/>
</dbReference>
<dbReference type="Proteomes" id="UP000631114">
    <property type="component" value="Unassembled WGS sequence"/>
</dbReference>
<gene>
    <name evidence="2" type="ORF">IFM89_004677</name>
</gene>
<name>A0A835I9A7_9MAGN</name>
<dbReference type="EMBL" id="JADFTS010000003">
    <property type="protein sequence ID" value="KAF9612974.1"/>
    <property type="molecule type" value="Genomic_DNA"/>
</dbReference>